<feature type="region of interest" description="Disordered" evidence="1">
    <location>
        <begin position="18"/>
        <end position="95"/>
    </location>
</feature>
<dbReference type="InterPro" id="IPR050167">
    <property type="entry name" value="Ser_Thr_protein_kinase"/>
</dbReference>
<evidence type="ECO:0000313" key="4">
    <source>
        <dbReference type="Proteomes" id="UP000076761"/>
    </source>
</evidence>
<gene>
    <name evidence="3" type="ORF">NEOLEDRAFT_1151587</name>
</gene>
<name>A0A165NS10_9AGAM</name>
<evidence type="ECO:0000259" key="2">
    <source>
        <dbReference type="PROSITE" id="PS50011"/>
    </source>
</evidence>
<evidence type="ECO:0000313" key="3">
    <source>
        <dbReference type="EMBL" id="KZT20022.1"/>
    </source>
</evidence>
<dbReference type="PANTHER" id="PTHR23257">
    <property type="entry name" value="SERINE-THREONINE PROTEIN KINASE"/>
    <property type="match status" value="1"/>
</dbReference>
<dbReference type="STRING" id="1314782.A0A165NS10"/>
<dbReference type="InParanoid" id="A0A165NS10"/>
<dbReference type="Pfam" id="PF00069">
    <property type="entry name" value="Pkinase"/>
    <property type="match status" value="1"/>
</dbReference>
<dbReference type="GO" id="GO:0007165">
    <property type="term" value="P:signal transduction"/>
    <property type="evidence" value="ECO:0007669"/>
    <property type="project" value="TreeGrafter"/>
</dbReference>
<dbReference type="Proteomes" id="UP000076761">
    <property type="component" value="Unassembled WGS sequence"/>
</dbReference>
<dbReference type="PROSITE" id="PS50011">
    <property type="entry name" value="PROTEIN_KINASE_DOM"/>
    <property type="match status" value="1"/>
</dbReference>
<proteinExistence type="predicted"/>
<protein>
    <submittedName>
        <fullName evidence="3">Kinase-like protein</fullName>
    </submittedName>
</protein>
<dbReference type="OrthoDB" id="2687876at2759"/>
<dbReference type="CDD" id="cd00180">
    <property type="entry name" value="PKc"/>
    <property type="match status" value="1"/>
</dbReference>
<dbReference type="EMBL" id="KV425627">
    <property type="protein sequence ID" value="KZT20022.1"/>
    <property type="molecule type" value="Genomic_DNA"/>
</dbReference>
<feature type="domain" description="Protein kinase" evidence="2">
    <location>
        <begin position="189"/>
        <end position="445"/>
    </location>
</feature>
<dbReference type="Gene3D" id="1.10.510.10">
    <property type="entry name" value="Transferase(Phosphotransferase) domain 1"/>
    <property type="match status" value="1"/>
</dbReference>
<keyword evidence="4" id="KW-1185">Reference proteome</keyword>
<evidence type="ECO:0000256" key="1">
    <source>
        <dbReference type="SAM" id="MobiDB-lite"/>
    </source>
</evidence>
<dbReference type="GO" id="GO:0005524">
    <property type="term" value="F:ATP binding"/>
    <property type="evidence" value="ECO:0007669"/>
    <property type="project" value="InterPro"/>
</dbReference>
<keyword evidence="3" id="KW-0418">Kinase</keyword>
<dbReference type="SUPFAM" id="SSF56112">
    <property type="entry name" value="Protein kinase-like (PK-like)"/>
    <property type="match status" value="1"/>
</dbReference>
<dbReference type="InterPro" id="IPR000719">
    <property type="entry name" value="Prot_kinase_dom"/>
</dbReference>
<dbReference type="GO" id="GO:0005737">
    <property type="term" value="C:cytoplasm"/>
    <property type="evidence" value="ECO:0007669"/>
    <property type="project" value="TreeGrafter"/>
</dbReference>
<keyword evidence="3" id="KW-0808">Transferase</keyword>
<dbReference type="GO" id="GO:0004672">
    <property type="term" value="F:protein kinase activity"/>
    <property type="evidence" value="ECO:0007669"/>
    <property type="project" value="InterPro"/>
</dbReference>
<reference evidence="3 4" key="1">
    <citation type="journal article" date="2016" name="Mol. Biol. Evol.">
        <title>Comparative Genomics of Early-Diverging Mushroom-Forming Fungi Provides Insights into the Origins of Lignocellulose Decay Capabilities.</title>
        <authorList>
            <person name="Nagy L.G."/>
            <person name="Riley R."/>
            <person name="Tritt A."/>
            <person name="Adam C."/>
            <person name="Daum C."/>
            <person name="Floudas D."/>
            <person name="Sun H."/>
            <person name="Yadav J.S."/>
            <person name="Pangilinan J."/>
            <person name="Larsson K.H."/>
            <person name="Matsuura K."/>
            <person name="Barry K."/>
            <person name="Labutti K."/>
            <person name="Kuo R."/>
            <person name="Ohm R.A."/>
            <person name="Bhattacharya S.S."/>
            <person name="Shirouzu T."/>
            <person name="Yoshinaga Y."/>
            <person name="Martin F.M."/>
            <person name="Grigoriev I.V."/>
            <person name="Hibbett D.S."/>
        </authorList>
    </citation>
    <scope>NUCLEOTIDE SEQUENCE [LARGE SCALE GENOMIC DNA]</scope>
    <source>
        <strain evidence="3 4">HHB14362 ss-1</strain>
    </source>
</reference>
<dbReference type="InterPro" id="IPR011009">
    <property type="entry name" value="Kinase-like_dom_sf"/>
</dbReference>
<sequence length="445" mass="48911">MGNVMSRSCLPECSLCIPKRRRTGPSKEVEGETEPDEGVLDTAKIQGERDQDNTSPGTTSLVDKERRAPSSARTPANISSYLSSMASKEDDHRKEESLCNVGGTAGDNCSTSGFFYDPSDTLRLISSDIEIQPILRAPYKASILMDTIYKYLIEGKLGDLDAKILTTLSELSRIAGRLPSGMYIEPLVIDGLDRSVETGYSDIYKVVREGIPVAVKQGRFAIQEGEKHREERDARGMREALFLGCLRDCAFIVPFIGVFDTRPVDHWSLLNIVTSWQNNGSVSNWTKTKPRTLDEIRGMIVKIAMAMRDLHARGIAHNDIATRNVLLGVDGRIMLCDLGLASIISPGEPTPSITVNPVEDEEVELAKCFEGPQLDVIMFGALCYELLTGIYLDQRHLALIYGGGSLKHLEAIDKANDLRDIIGRCWTTSVLTSMADIVALLTPGN</sequence>
<organism evidence="3 4">
    <name type="scientific">Neolentinus lepideus HHB14362 ss-1</name>
    <dbReference type="NCBI Taxonomy" id="1314782"/>
    <lineage>
        <taxon>Eukaryota</taxon>
        <taxon>Fungi</taxon>
        <taxon>Dikarya</taxon>
        <taxon>Basidiomycota</taxon>
        <taxon>Agaricomycotina</taxon>
        <taxon>Agaricomycetes</taxon>
        <taxon>Gloeophyllales</taxon>
        <taxon>Gloeophyllaceae</taxon>
        <taxon>Neolentinus</taxon>
    </lineage>
</organism>
<feature type="compositionally biased region" description="Polar residues" evidence="1">
    <location>
        <begin position="71"/>
        <end position="86"/>
    </location>
</feature>
<dbReference type="AlphaFoldDB" id="A0A165NS10"/>
<accession>A0A165NS10</accession>